<organism evidence="1 2">
    <name type="scientific">Micromonospora arida</name>
    <dbReference type="NCBI Taxonomy" id="2203715"/>
    <lineage>
        <taxon>Bacteria</taxon>
        <taxon>Bacillati</taxon>
        <taxon>Actinomycetota</taxon>
        <taxon>Actinomycetes</taxon>
        <taxon>Micromonosporales</taxon>
        <taxon>Micromonosporaceae</taxon>
        <taxon>Micromonospora</taxon>
    </lineage>
</organism>
<dbReference type="InterPro" id="IPR007362">
    <property type="entry name" value="DUF429"/>
</dbReference>
<name>A0A3N9WKY5_9ACTN</name>
<dbReference type="AlphaFoldDB" id="A0A3N9WKY5"/>
<proteinExistence type="predicted"/>
<evidence type="ECO:0000313" key="2">
    <source>
        <dbReference type="Proteomes" id="UP000266889"/>
    </source>
</evidence>
<protein>
    <submittedName>
        <fullName evidence="1">DUF429 domain-containing protein</fullName>
    </submittedName>
</protein>
<comment type="caution">
    <text evidence="1">The sequence shown here is derived from an EMBL/GenBank/DDBJ whole genome shotgun (WGS) entry which is preliminary data.</text>
</comment>
<dbReference type="OrthoDB" id="4870479at2"/>
<dbReference type="EMBL" id="QGSY01000330">
    <property type="protein sequence ID" value="RQX01602.1"/>
    <property type="molecule type" value="Genomic_DNA"/>
</dbReference>
<dbReference type="Proteomes" id="UP000266889">
    <property type="component" value="Unassembled WGS sequence"/>
</dbReference>
<evidence type="ECO:0000313" key="1">
    <source>
        <dbReference type="EMBL" id="RQX01602.1"/>
    </source>
</evidence>
<gene>
    <name evidence="1" type="ORF">DLJ58_32245</name>
</gene>
<reference evidence="1 2" key="1">
    <citation type="submission" date="2018-05" db="EMBL/GenBank/DDBJ databases">
        <title>Micromonospora from Atacama Desert.</title>
        <authorList>
            <person name="Carro L."/>
            <person name="Goodfellow M."/>
            <person name="Klenk H.-P."/>
        </authorList>
    </citation>
    <scope>NUCLEOTIDE SEQUENCE [LARGE SCALE GENOMIC DNA]</scope>
    <source>
        <strain evidence="1 2">LB32</strain>
    </source>
</reference>
<accession>A0A3N9WKY5</accession>
<dbReference type="Pfam" id="PF04250">
    <property type="entry name" value="DUF429"/>
    <property type="match status" value="1"/>
</dbReference>
<sequence length="251" mass="26870">MLTLGVDLAAADKRTAMAVIEWLPGRAVVREVVLDVSDARIVEASRRGDKIGLDCPLGWPEPFVALVTAHQASHVTVDDGGGAPWRRRLAYRQTDEVVRKETEIIPLSVAADRIGHAAFRCAGLLAMLAADGQDVDRCGDGKIVEVYPAAALNRWGLAHRGYKGRRQQAQHAELVTALCAAAPWLELGAFEALVRRSHDAFDSVVASLVARAAATGKASRPDDEQRVAARSEGWIALPTYPLAGLLDLAAA</sequence>
<keyword evidence="2" id="KW-1185">Reference proteome</keyword>
<dbReference type="RefSeq" id="WP_124862479.1">
    <property type="nucleotide sequence ID" value="NZ_QGSY01000330.1"/>
</dbReference>